<dbReference type="Proteomes" id="UP000306855">
    <property type="component" value="Unassembled WGS sequence"/>
</dbReference>
<accession>A0A4S2E7A7</accession>
<dbReference type="EMBL" id="SRYK01000062">
    <property type="protein sequence ID" value="TGY53347.1"/>
    <property type="molecule type" value="Genomic_DNA"/>
</dbReference>
<evidence type="ECO:0000313" key="3">
    <source>
        <dbReference type="EMBL" id="TGY51504.1"/>
    </source>
</evidence>
<dbReference type="EMBL" id="SRYK01000015">
    <property type="protein sequence ID" value="TGY55945.1"/>
    <property type="molecule type" value="Genomic_DNA"/>
</dbReference>
<sequence length="37" mass="3992">MKTIAYLGMDVHKDTFNLCALDGTTGEILGETRCASD</sequence>
<evidence type="ECO:0000313" key="5">
    <source>
        <dbReference type="EMBL" id="TGY53783.1"/>
    </source>
</evidence>
<evidence type="ECO:0000313" key="6">
    <source>
        <dbReference type="EMBL" id="TGY54518.1"/>
    </source>
</evidence>
<dbReference type="EMBL" id="SRYK01000149">
    <property type="protein sequence ID" value="TGY51269.1"/>
    <property type="molecule type" value="Genomic_DNA"/>
</dbReference>
<dbReference type="AlphaFoldDB" id="A0A4S2E7A7"/>
<dbReference type="EMBL" id="SRYK01000022">
    <property type="protein sequence ID" value="TGY55394.1"/>
    <property type="molecule type" value="Genomic_DNA"/>
</dbReference>
<evidence type="ECO:0000313" key="4">
    <source>
        <dbReference type="EMBL" id="TGY53347.1"/>
    </source>
</evidence>
<evidence type="ECO:0000313" key="2">
    <source>
        <dbReference type="EMBL" id="TGY51323.1"/>
    </source>
</evidence>
<reference evidence="1 9" key="1">
    <citation type="submission" date="2019-04" db="EMBL/GenBank/DDBJ databases">
        <title>Microbes associate with the intestines of laboratory mice.</title>
        <authorList>
            <person name="Navarre W."/>
            <person name="Wong E."/>
            <person name="Huang K."/>
            <person name="Tropini C."/>
            <person name="Ng K."/>
            <person name="Yu B."/>
        </authorList>
    </citation>
    <scope>NUCLEOTIDE SEQUENCE [LARGE SCALE GENOMIC DNA]</scope>
    <source>
        <strain evidence="1 9">NM26_J9</strain>
    </source>
</reference>
<name>A0A4S2E7A7_9LACO</name>
<evidence type="ECO:0000313" key="8">
    <source>
        <dbReference type="EMBL" id="TGY55945.1"/>
    </source>
</evidence>
<protein>
    <submittedName>
        <fullName evidence="1">IS110 family transposase</fullName>
    </submittedName>
</protein>
<evidence type="ECO:0000313" key="7">
    <source>
        <dbReference type="EMBL" id="TGY55394.1"/>
    </source>
</evidence>
<comment type="caution">
    <text evidence="1">The sequence shown here is derived from an EMBL/GenBank/DDBJ whole genome shotgun (WGS) entry which is preliminary data.</text>
</comment>
<dbReference type="EMBL" id="SRYK01000139">
    <property type="protein sequence ID" value="TGY51323.1"/>
    <property type="molecule type" value="Genomic_DNA"/>
</dbReference>
<feature type="non-terminal residue" evidence="1">
    <location>
        <position position="37"/>
    </location>
</feature>
<dbReference type="EMBL" id="SRYK01000119">
    <property type="protein sequence ID" value="TGY51504.1"/>
    <property type="molecule type" value="Genomic_DNA"/>
</dbReference>
<organism evidence="1 9">
    <name type="scientific">Ligilactobacillus murinus</name>
    <dbReference type="NCBI Taxonomy" id="1622"/>
    <lineage>
        <taxon>Bacteria</taxon>
        <taxon>Bacillati</taxon>
        <taxon>Bacillota</taxon>
        <taxon>Bacilli</taxon>
        <taxon>Lactobacillales</taxon>
        <taxon>Lactobacillaceae</taxon>
        <taxon>Ligilactobacillus</taxon>
    </lineage>
</organism>
<dbReference type="EMBL" id="SRYK01000056">
    <property type="protein sequence ID" value="TGY53783.1"/>
    <property type="molecule type" value="Genomic_DNA"/>
</dbReference>
<proteinExistence type="predicted"/>
<gene>
    <name evidence="8" type="ORF">E5340_04555</name>
    <name evidence="7" type="ORF">E5340_05665</name>
    <name evidence="6" type="ORF">E5340_07775</name>
    <name evidence="5" type="ORF">E5340_09210</name>
    <name evidence="4" type="ORF">E5340_09630</name>
    <name evidence="3" type="ORF">E5340_11465</name>
    <name evidence="2" type="ORF">E5340_11635</name>
    <name evidence="1" type="ORF">E5340_11695</name>
</gene>
<evidence type="ECO:0000313" key="9">
    <source>
        <dbReference type="Proteomes" id="UP000306855"/>
    </source>
</evidence>
<dbReference type="EMBL" id="SRYK01000040">
    <property type="protein sequence ID" value="TGY54518.1"/>
    <property type="molecule type" value="Genomic_DNA"/>
</dbReference>
<evidence type="ECO:0000313" key="1">
    <source>
        <dbReference type="EMBL" id="TGY51269.1"/>
    </source>
</evidence>